<evidence type="ECO:0000313" key="2">
    <source>
        <dbReference type="EMBL" id="GMF34799.1"/>
    </source>
</evidence>
<feature type="compositionally biased region" description="Basic and acidic residues" evidence="1">
    <location>
        <begin position="194"/>
        <end position="223"/>
    </location>
</feature>
<reference evidence="2" key="1">
    <citation type="submission" date="2023-04" db="EMBL/GenBank/DDBJ databases">
        <title>Phytophthora fragariaefolia NBRC 109709.</title>
        <authorList>
            <person name="Ichikawa N."/>
            <person name="Sato H."/>
            <person name="Tonouchi N."/>
        </authorList>
    </citation>
    <scope>NUCLEOTIDE SEQUENCE</scope>
    <source>
        <strain evidence="2">NBRC 109709</strain>
    </source>
</reference>
<gene>
    <name evidence="2" type="ORF">Pfra01_000903900</name>
</gene>
<proteinExistence type="predicted"/>
<evidence type="ECO:0000313" key="3">
    <source>
        <dbReference type="Proteomes" id="UP001165121"/>
    </source>
</evidence>
<accession>A0A9W7CKA0</accession>
<feature type="compositionally biased region" description="Acidic residues" evidence="1">
    <location>
        <begin position="180"/>
        <end position="193"/>
    </location>
</feature>
<feature type="compositionally biased region" description="Basic and acidic residues" evidence="1">
    <location>
        <begin position="231"/>
        <end position="244"/>
    </location>
</feature>
<dbReference type="EMBL" id="BSXT01000833">
    <property type="protein sequence ID" value="GMF34799.1"/>
    <property type="molecule type" value="Genomic_DNA"/>
</dbReference>
<feature type="region of interest" description="Disordered" evidence="1">
    <location>
        <begin position="1"/>
        <end position="86"/>
    </location>
</feature>
<dbReference type="AlphaFoldDB" id="A0A9W7CKA0"/>
<evidence type="ECO:0000256" key="1">
    <source>
        <dbReference type="SAM" id="MobiDB-lite"/>
    </source>
</evidence>
<dbReference type="Proteomes" id="UP001165121">
    <property type="component" value="Unassembled WGS sequence"/>
</dbReference>
<sequence>MSEHGTELDDEGVFGAKTEGTPYFQDSHMVDPRPSNRAARLARDTKSSNAQRGDARASSGRSCRRFVPREDSSDDDSGENDYYRKEDAEYDDLSDELARQVREVTEVKRLNSTPRLALATHRPLAQIKSFSGLRNRSENSMQWLRIFVYEMIGTRTPPNEWCMAFELVLRDGALHCFEDSSGEDVEDRSTDDDQSGRHHADPYHSDELDRHVAAANNSEHRTEAIGTYGRSENRGRPEDFPNRGLDRANHSVHYCYKRCKLCKQVHDAGKCEAFQTMSTYLRTKVDKKISQWSYSASLQRRLKLGSPSTETGLVPIGLPQLASPSVDADCVYAFVGERKWLKT</sequence>
<protein>
    <submittedName>
        <fullName evidence="2">Unnamed protein product</fullName>
    </submittedName>
</protein>
<feature type="region of interest" description="Disordered" evidence="1">
    <location>
        <begin position="180"/>
        <end position="244"/>
    </location>
</feature>
<comment type="caution">
    <text evidence="2">The sequence shown here is derived from an EMBL/GenBank/DDBJ whole genome shotgun (WGS) entry which is preliminary data.</text>
</comment>
<organism evidence="2 3">
    <name type="scientific">Phytophthora fragariaefolia</name>
    <dbReference type="NCBI Taxonomy" id="1490495"/>
    <lineage>
        <taxon>Eukaryota</taxon>
        <taxon>Sar</taxon>
        <taxon>Stramenopiles</taxon>
        <taxon>Oomycota</taxon>
        <taxon>Peronosporomycetes</taxon>
        <taxon>Peronosporales</taxon>
        <taxon>Peronosporaceae</taxon>
        <taxon>Phytophthora</taxon>
    </lineage>
</organism>
<dbReference type="OrthoDB" id="118677at2759"/>
<keyword evidence="3" id="KW-1185">Reference proteome</keyword>
<name>A0A9W7CKA0_9STRA</name>